<dbReference type="Pfam" id="PF17203">
    <property type="entry name" value="sCache_3_2"/>
    <property type="match status" value="1"/>
</dbReference>
<keyword evidence="6" id="KW-0808">Transferase</keyword>
<dbReference type="InterPro" id="IPR005467">
    <property type="entry name" value="His_kinase_dom"/>
</dbReference>
<keyword evidence="14" id="KW-0547">Nucleotide-binding</keyword>
<dbReference type="EC" id="2.7.13.3" evidence="3"/>
<keyword evidence="9 12" id="KW-1133">Transmembrane helix</keyword>
<protein>
    <recommendedName>
        <fullName evidence="3">histidine kinase</fullName>
        <ecNumber evidence="3">2.7.13.3</ecNumber>
    </recommendedName>
</protein>
<dbReference type="InterPro" id="IPR033463">
    <property type="entry name" value="sCache_3"/>
</dbReference>
<evidence type="ECO:0000256" key="10">
    <source>
        <dbReference type="ARBA" id="ARBA00023012"/>
    </source>
</evidence>
<keyword evidence="5" id="KW-0597">Phosphoprotein</keyword>
<evidence type="ECO:0000256" key="8">
    <source>
        <dbReference type="ARBA" id="ARBA00022777"/>
    </source>
</evidence>
<evidence type="ECO:0000256" key="11">
    <source>
        <dbReference type="ARBA" id="ARBA00023136"/>
    </source>
</evidence>
<keyword evidence="7 12" id="KW-0812">Transmembrane</keyword>
<keyword evidence="14" id="KW-0067">ATP-binding</keyword>
<dbReference type="SUPFAM" id="SSF103190">
    <property type="entry name" value="Sensory domain-like"/>
    <property type="match status" value="1"/>
</dbReference>
<evidence type="ECO:0000313" key="14">
    <source>
        <dbReference type="EMBL" id="MDQ4215567.1"/>
    </source>
</evidence>
<name>A0ABU0XKA0_9MICO</name>
<dbReference type="Gene3D" id="3.30.450.20">
    <property type="entry name" value="PAS domain"/>
    <property type="match status" value="1"/>
</dbReference>
<keyword evidence="8" id="KW-0418">Kinase</keyword>
<dbReference type="SUPFAM" id="SSF55874">
    <property type="entry name" value="ATPase domain of HSP90 chaperone/DNA topoisomerase II/histidine kinase"/>
    <property type="match status" value="1"/>
</dbReference>
<evidence type="ECO:0000256" key="3">
    <source>
        <dbReference type="ARBA" id="ARBA00012438"/>
    </source>
</evidence>
<organism evidence="14 15">
    <name type="scientific">Microbacterium capsulatum</name>
    <dbReference type="NCBI Taxonomy" id="3041921"/>
    <lineage>
        <taxon>Bacteria</taxon>
        <taxon>Bacillati</taxon>
        <taxon>Actinomycetota</taxon>
        <taxon>Actinomycetes</taxon>
        <taxon>Micrococcales</taxon>
        <taxon>Microbacteriaceae</taxon>
        <taxon>Microbacterium</taxon>
    </lineage>
</organism>
<keyword evidence="11 12" id="KW-0472">Membrane</keyword>
<gene>
    <name evidence="14" type="ORF">RBR11_16745</name>
</gene>
<dbReference type="InterPro" id="IPR029151">
    <property type="entry name" value="Sensor-like_sf"/>
</dbReference>
<dbReference type="Pfam" id="PF02518">
    <property type="entry name" value="HATPase_c"/>
    <property type="match status" value="1"/>
</dbReference>
<keyword evidence="4" id="KW-1003">Cell membrane</keyword>
<feature type="domain" description="Histidine kinase" evidence="13">
    <location>
        <begin position="231"/>
        <end position="422"/>
    </location>
</feature>
<accession>A0ABU0XKA0</accession>
<dbReference type="GO" id="GO:0005524">
    <property type="term" value="F:ATP binding"/>
    <property type="evidence" value="ECO:0007669"/>
    <property type="project" value="UniProtKB-KW"/>
</dbReference>
<dbReference type="PANTHER" id="PTHR44936:SF9">
    <property type="entry name" value="SENSOR PROTEIN CREC"/>
    <property type="match status" value="1"/>
</dbReference>
<keyword evidence="10" id="KW-0902">Two-component regulatory system</keyword>
<evidence type="ECO:0000256" key="12">
    <source>
        <dbReference type="SAM" id="Phobius"/>
    </source>
</evidence>
<feature type="transmembrane region" description="Helical" evidence="12">
    <location>
        <begin position="175"/>
        <end position="196"/>
    </location>
</feature>
<evidence type="ECO:0000256" key="5">
    <source>
        <dbReference type="ARBA" id="ARBA00022553"/>
    </source>
</evidence>
<keyword evidence="15" id="KW-1185">Reference proteome</keyword>
<dbReference type="Gene3D" id="3.30.565.10">
    <property type="entry name" value="Histidine kinase-like ATPase, C-terminal domain"/>
    <property type="match status" value="1"/>
</dbReference>
<evidence type="ECO:0000256" key="2">
    <source>
        <dbReference type="ARBA" id="ARBA00004651"/>
    </source>
</evidence>
<dbReference type="InterPro" id="IPR036890">
    <property type="entry name" value="HATPase_C_sf"/>
</dbReference>
<evidence type="ECO:0000256" key="1">
    <source>
        <dbReference type="ARBA" id="ARBA00000085"/>
    </source>
</evidence>
<comment type="subcellular location">
    <subcellularLocation>
        <location evidence="2">Cell membrane</location>
        <topology evidence="2">Multi-pass membrane protein</topology>
    </subcellularLocation>
</comment>
<dbReference type="PROSITE" id="PS50109">
    <property type="entry name" value="HIS_KIN"/>
    <property type="match status" value="1"/>
</dbReference>
<sequence length="427" mass="44835">MTSRTRERPRSAASRVFLVLLAAVLAIGGVTAAFLAWETQLTVRQESERITRSIARSLADAPVVLDALASGRPGSATSPLQRYVEEVRTGAELDFITVMDVDRVRLTHPDPARIGQTYVGTVPGDGKELTEEFAGTLGPSIRTIVPVRDAAGTVRGWVAAGVTIESISTTIARRLPLALGFAIVLVALGSIGAMFARRVTRRIAGDLPAGSVRDAVAAYESVRTLGEALRAQTHEHGNRLHTAISLLELDRKDEAIALLAESSAQSQSVIDQMTLRDGDPVLGALLLGKSSQAKERGIRWRVHLAPDAPPLPLAPVDAVAVVGNLIDNALDAAGQSDERWVAVDLLPGGEGATVLTVSDSGPGVPEHLIPQIFEHGFSTKPAEATGRGVGLSLVRSIVVSAGGTVSVSTAPSVFQVTLPARSVRRSG</sequence>
<dbReference type="InterPro" id="IPR004358">
    <property type="entry name" value="Sig_transdc_His_kin-like_C"/>
</dbReference>
<dbReference type="PANTHER" id="PTHR44936">
    <property type="entry name" value="SENSOR PROTEIN CREC"/>
    <property type="match status" value="1"/>
</dbReference>
<dbReference type="InterPro" id="IPR050980">
    <property type="entry name" value="2C_sensor_his_kinase"/>
</dbReference>
<dbReference type="EMBL" id="JAVFCB010000012">
    <property type="protein sequence ID" value="MDQ4215567.1"/>
    <property type="molecule type" value="Genomic_DNA"/>
</dbReference>
<evidence type="ECO:0000256" key="6">
    <source>
        <dbReference type="ARBA" id="ARBA00022679"/>
    </source>
</evidence>
<dbReference type="Proteomes" id="UP001230289">
    <property type="component" value="Unassembled WGS sequence"/>
</dbReference>
<reference evidence="14 15" key="1">
    <citation type="submission" date="2023-08" db="EMBL/GenBank/DDBJ databases">
        <title>Microbacterium sp. nov., isolated from a waste landfill.</title>
        <authorList>
            <person name="Wen W."/>
        </authorList>
    </citation>
    <scope>NUCLEOTIDE SEQUENCE [LARGE SCALE GENOMIC DNA]</scope>
    <source>
        <strain evidence="14 15">ASV81</strain>
    </source>
</reference>
<comment type="catalytic activity">
    <reaction evidence="1">
        <text>ATP + protein L-histidine = ADP + protein N-phospho-L-histidine.</text>
        <dbReference type="EC" id="2.7.13.3"/>
    </reaction>
</comment>
<evidence type="ECO:0000313" key="15">
    <source>
        <dbReference type="Proteomes" id="UP001230289"/>
    </source>
</evidence>
<dbReference type="RefSeq" id="WP_308490517.1">
    <property type="nucleotide sequence ID" value="NZ_JAVFCB010000012.1"/>
</dbReference>
<dbReference type="SMART" id="SM00387">
    <property type="entry name" value="HATPase_c"/>
    <property type="match status" value="1"/>
</dbReference>
<evidence type="ECO:0000256" key="7">
    <source>
        <dbReference type="ARBA" id="ARBA00022692"/>
    </source>
</evidence>
<evidence type="ECO:0000259" key="13">
    <source>
        <dbReference type="PROSITE" id="PS50109"/>
    </source>
</evidence>
<evidence type="ECO:0000256" key="9">
    <source>
        <dbReference type="ARBA" id="ARBA00022989"/>
    </source>
</evidence>
<evidence type="ECO:0000256" key="4">
    <source>
        <dbReference type="ARBA" id="ARBA00022475"/>
    </source>
</evidence>
<proteinExistence type="predicted"/>
<dbReference type="PRINTS" id="PR00344">
    <property type="entry name" value="BCTRLSENSOR"/>
</dbReference>
<dbReference type="InterPro" id="IPR003594">
    <property type="entry name" value="HATPase_dom"/>
</dbReference>
<comment type="caution">
    <text evidence="14">The sequence shown here is derived from an EMBL/GenBank/DDBJ whole genome shotgun (WGS) entry which is preliminary data.</text>
</comment>